<dbReference type="Proteomes" id="UP000054776">
    <property type="component" value="Unassembled WGS sequence"/>
</dbReference>
<evidence type="ECO:0000313" key="2">
    <source>
        <dbReference type="Proteomes" id="UP000054776"/>
    </source>
</evidence>
<dbReference type="InParanoid" id="A0A0V1BPQ8"/>
<protein>
    <submittedName>
        <fullName evidence="1">Uncharacterized protein</fullName>
    </submittedName>
</protein>
<sequence>MHVRLHDFQLHKRSDQYVDVEQHALRLYYDIFMRQRESNPMSSARQAVWLTTVLHAAQRQKCSLYIWQIFTIPAVWKKHNNGMTNVKRTFDPRH</sequence>
<comment type="caution">
    <text evidence="1">The sequence shown here is derived from an EMBL/GenBank/DDBJ whole genome shotgun (WGS) entry which is preliminary data.</text>
</comment>
<organism evidence="1 2">
    <name type="scientific">Trichinella spiralis</name>
    <name type="common">Trichina worm</name>
    <dbReference type="NCBI Taxonomy" id="6334"/>
    <lineage>
        <taxon>Eukaryota</taxon>
        <taxon>Metazoa</taxon>
        <taxon>Ecdysozoa</taxon>
        <taxon>Nematoda</taxon>
        <taxon>Enoplea</taxon>
        <taxon>Dorylaimia</taxon>
        <taxon>Trichinellida</taxon>
        <taxon>Trichinellidae</taxon>
        <taxon>Trichinella</taxon>
    </lineage>
</organism>
<accession>A0A0V1BPQ8</accession>
<evidence type="ECO:0000313" key="1">
    <source>
        <dbReference type="EMBL" id="KRY39097.1"/>
    </source>
</evidence>
<dbReference type="EMBL" id="JYDH01000021">
    <property type="protein sequence ID" value="KRY39097.1"/>
    <property type="molecule type" value="Genomic_DNA"/>
</dbReference>
<proteinExistence type="predicted"/>
<gene>
    <name evidence="1" type="ORF">T01_12623</name>
</gene>
<dbReference type="AlphaFoldDB" id="A0A0V1BPQ8"/>
<name>A0A0V1BPQ8_TRISP</name>
<reference evidence="1 2" key="1">
    <citation type="submission" date="2015-01" db="EMBL/GenBank/DDBJ databases">
        <title>Evolution of Trichinella species and genotypes.</title>
        <authorList>
            <person name="Korhonen P.K."/>
            <person name="Edoardo P."/>
            <person name="Giuseppe L.R."/>
            <person name="Gasser R.B."/>
        </authorList>
    </citation>
    <scope>NUCLEOTIDE SEQUENCE [LARGE SCALE GENOMIC DNA]</scope>
    <source>
        <strain evidence="1">ISS3</strain>
    </source>
</reference>
<dbReference type="OrthoDB" id="5937435at2759"/>
<keyword evidence="2" id="KW-1185">Reference proteome</keyword>